<reference evidence="6" key="1">
    <citation type="submission" date="2020-06" db="EMBL/GenBank/DDBJ databases">
        <title>A chromosome-scale genome assembly of Talaromyces rugulosus W13939.</title>
        <authorList>
            <person name="Wang B."/>
            <person name="Guo L."/>
            <person name="Ye K."/>
            <person name="Wang L."/>
        </authorList>
    </citation>
    <scope>NUCLEOTIDE SEQUENCE [LARGE SCALE GENOMIC DNA]</scope>
    <source>
        <strain evidence="6">W13939</strain>
    </source>
</reference>
<dbReference type="OrthoDB" id="10016252at2759"/>
<dbReference type="AlphaFoldDB" id="A0A7H8R4Y7"/>
<evidence type="ECO:0000256" key="3">
    <source>
        <dbReference type="ARBA" id="ARBA00023002"/>
    </source>
</evidence>
<dbReference type="InterPro" id="IPR050631">
    <property type="entry name" value="PheA/TfdB_FAD_monoxygenase"/>
</dbReference>
<evidence type="ECO:0000256" key="2">
    <source>
        <dbReference type="ARBA" id="ARBA00022827"/>
    </source>
</evidence>
<dbReference type="PANTHER" id="PTHR43476">
    <property type="entry name" value="3-(3-HYDROXY-PHENYL)PROPIONATE/3-HYDROXYCINNAMIC ACID HYDROXYLASE"/>
    <property type="match status" value="1"/>
</dbReference>
<dbReference type="GO" id="GO:0071949">
    <property type="term" value="F:FAD binding"/>
    <property type="evidence" value="ECO:0007669"/>
    <property type="project" value="InterPro"/>
</dbReference>
<dbReference type="SUPFAM" id="SSF51905">
    <property type="entry name" value="FAD/NAD(P)-binding domain"/>
    <property type="match status" value="1"/>
</dbReference>
<dbReference type="PANTHER" id="PTHR43476:SF3">
    <property type="entry name" value="FAD-BINDING MONOOXYGENASE"/>
    <property type="match status" value="1"/>
</dbReference>
<dbReference type="KEGG" id="trg:TRUGW13939_08597"/>
<keyword evidence="3" id="KW-0560">Oxidoreductase</keyword>
<dbReference type="PRINTS" id="PR00420">
    <property type="entry name" value="RNGMNOXGNASE"/>
</dbReference>
<dbReference type="GeneID" id="55996085"/>
<keyword evidence="2" id="KW-0274">FAD</keyword>
<dbReference type="InterPro" id="IPR036188">
    <property type="entry name" value="FAD/NAD-bd_sf"/>
</dbReference>
<evidence type="ECO:0000313" key="6">
    <source>
        <dbReference type="Proteomes" id="UP000509510"/>
    </source>
</evidence>
<proteinExistence type="predicted"/>
<gene>
    <name evidence="5" type="ORF">TRUGW13939_08597</name>
</gene>
<organism evidence="5 6">
    <name type="scientific">Talaromyces rugulosus</name>
    <name type="common">Penicillium rugulosum</name>
    <dbReference type="NCBI Taxonomy" id="121627"/>
    <lineage>
        <taxon>Eukaryota</taxon>
        <taxon>Fungi</taxon>
        <taxon>Dikarya</taxon>
        <taxon>Ascomycota</taxon>
        <taxon>Pezizomycotina</taxon>
        <taxon>Eurotiomycetes</taxon>
        <taxon>Eurotiomycetidae</taxon>
        <taxon>Eurotiales</taxon>
        <taxon>Trichocomaceae</taxon>
        <taxon>Talaromyces</taxon>
        <taxon>Talaromyces sect. Islandici</taxon>
    </lineage>
</organism>
<evidence type="ECO:0000313" key="5">
    <source>
        <dbReference type="EMBL" id="QKX61449.1"/>
    </source>
</evidence>
<protein>
    <recommendedName>
        <fullName evidence="4">FAD-binding domain-containing protein</fullName>
    </recommendedName>
</protein>
<evidence type="ECO:0000259" key="4">
    <source>
        <dbReference type="Pfam" id="PF01494"/>
    </source>
</evidence>
<dbReference type="InterPro" id="IPR002938">
    <property type="entry name" value="FAD-bd"/>
</dbReference>
<dbReference type="Gene3D" id="3.50.50.60">
    <property type="entry name" value="FAD/NAD(P)-binding domain"/>
    <property type="match status" value="2"/>
</dbReference>
<dbReference type="Pfam" id="PF01494">
    <property type="entry name" value="FAD_binding_3"/>
    <property type="match status" value="1"/>
</dbReference>
<sequence>MANSTECETADVIICGCGPTGAMLSAYLGQMSVKNVVLEREPEITTDPRGIALDEDGIRLLQGLGIYNEIYTEIGTCMQLFKFVDGPAPNLDKEAFLEMDYGTTEGGTGHVGFICHKQPVLEKYLRKSMVANGFSDLRPGCSVVGLAEDQSWTYCEYTNAEGHIKRIRSRFFVGADGKTGYTRKKYLEPMGVHMDRAHNSFYEETWVALNWEISLPRPQTHPDFPLWVLGYTPEEVFDLFFPVDFRFLCNPIRPAVCGRFGLHIDRLWRFEFVVLEGEDGEEMAKPEMVKKIVFPYITHSGKRYGLSHDVQYPEDCIKVLRSRPFMFSARSCNKWSKDRVILCGDAAHVFPPFGGQGIASGFRDAASLAWRLALLCKHSTQDLLSHNDVLTAWYTERKQQLERSLASTIENGMFVTESDRLKIFFRNWSLWLIGFVPSWHHQLRLGRRKDGMIRYQHESGMPFIPSMNGGLCITQVYCKPVGLDADKIYFTDDVIFNGKTGFFQILVYLKRTKEISSACADLYDIGSISQGNIRDEDVTFIVEEGIDQLIKQDYPTLKSPVYTLASAKEFSSSSLCLGRPKPINYDPYRLGKELNGERYTILRPDRFIFASCSTKKQLSQAVTSLASYLTRGELD</sequence>
<dbReference type="RefSeq" id="XP_035347623.1">
    <property type="nucleotide sequence ID" value="XM_035491730.1"/>
</dbReference>
<accession>A0A7H8R4Y7</accession>
<dbReference type="EMBL" id="CP055902">
    <property type="protein sequence ID" value="QKX61449.1"/>
    <property type="molecule type" value="Genomic_DNA"/>
</dbReference>
<evidence type="ECO:0000256" key="1">
    <source>
        <dbReference type="ARBA" id="ARBA00022630"/>
    </source>
</evidence>
<feature type="domain" description="FAD-binding" evidence="4">
    <location>
        <begin position="10"/>
        <end position="384"/>
    </location>
</feature>
<keyword evidence="1" id="KW-0285">Flavoprotein</keyword>
<name>A0A7H8R4Y7_TALRU</name>
<dbReference type="Proteomes" id="UP000509510">
    <property type="component" value="Chromosome V"/>
</dbReference>
<dbReference type="GO" id="GO:0016491">
    <property type="term" value="F:oxidoreductase activity"/>
    <property type="evidence" value="ECO:0007669"/>
    <property type="project" value="UniProtKB-KW"/>
</dbReference>
<keyword evidence="6" id="KW-1185">Reference proteome</keyword>